<dbReference type="HOGENOM" id="CLU_055466_0_0_1"/>
<dbReference type="EMBL" id="AMGW01000006">
    <property type="protein sequence ID" value="EXJ55216.1"/>
    <property type="molecule type" value="Genomic_DNA"/>
</dbReference>
<dbReference type="GeneID" id="19182711"/>
<keyword evidence="3" id="KW-1185">Reference proteome</keyword>
<dbReference type="RefSeq" id="XP_007760326.1">
    <property type="nucleotide sequence ID" value="XM_007762136.1"/>
</dbReference>
<dbReference type="Proteomes" id="UP000019473">
    <property type="component" value="Unassembled WGS sequence"/>
</dbReference>
<dbReference type="AlphaFoldDB" id="W9VSQ9"/>
<dbReference type="OrthoDB" id="4146549at2759"/>
<evidence type="ECO:0000313" key="3">
    <source>
        <dbReference type="Proteomes" id="UP000019473"/>
    </source>
</evidence>
<organism evidence="2 3">
    <name type="scientific">Cladophialophora yegresii CBS 114405</name>
    <dbReference type="NCBI Taxonomy" id="1182544"/>
    <lineage>
        <taxon>Eukaryota</taxon>
        <taxon>Fungi</taxon>
        <taxon>Dikarya</taxon>
        <taxon>Ascomycota</taxon>
        <taxon>Pezizomycotina</taxon>
        <taxon>Eurotiomycetes</taxon>
        <taxon>Chaetothyriomycetidae</taxon>
        <taxon>Chaetothyriales</taxon>
        <taxon>Herpotrichiellaceae</taxon>
        <taxon>Cladophialophora</taxon>
    </lineage>
</organism>
<dbReference type="VEuPathDB" id="FungiDB:A1O7_08142"/>
<name>W9VSQ9_9EURO</name>
<accession>W9VSQ9</accession>
<reference evidence="2 3" key="1">
    <citation type="submission" date="2013-03" db="EMBL/GenBank/DDBJ databases">
        <title>The Genome Sequence of Cladophialophora yegresii CBS 114405.</title>
        <authorList>
            <consortium name="The Broad Institute Genomics Platform"/>
            <person name="Cuomo C."/>
            <person name="de Hoog S."/>
            <person name="Gorbushina A."/>
            <person name="Walker B."/>
            <person name="Young S.K."/>
            <person name="Zeng Q."/>
            <person name="Gargeya S."/>
            <person name="Fitzgerald M."/>
            <person name="Haas B."/>
            <person name="Abouelleil A."/>
            <person name="Allen A.W."/>
            <person name="Alvarado L."/>
            <person name="Arachchi H.M."/>
            <person name="Berlin A.M."/>
            <person name="Chapman S.B."/>
            <person name="Gainer-Dewar J."/>
            <person name="Goldberg J."/>
            <person name="Griggs A."/>
            <person name="Gujja S."/>
            <person name="Hansen M."/>
            <person name="Howarth C."/>
            <person name="Imamovic A."/>
            <person name="Ireland A."/>
            <person name="Larimer J."/>
            <person name="McCowan C."/>
            <person name="Murphy C."/>
            <person name="Pearson M."/>
            <person name="Poon T.W."/>
            <person name="Priest M."/>
            <person name="Roberts A."/>
            <person name="Saif S."/>
            <person name="Shea T."/>
            <person name="Sisk P."/>
            <person name="Sykes S."/>
            <person name="Wortman J."/>
            <person name="Nusbaum C."/>
            <person name="Birren B."/>
        </authorList>
    </citation>
    <scope>NUCLEOTIDE SEQUENCE [LARGE SCALE GENOMIC DNA]</scope>
    <source>
        <strain evidence="2 3">CBS 114405</strain>
    </source>
</reference>
<gene>
    <name evidence="2" type="ORF">A1O7_08142</name>
</gene>
<protein>
    <submittedName>
        <fullName evidence="2">Uncharacterized protein</fullName>
    </submittedName>
</protein>
<sequence>MPSTKTKILSHFELNEPVYNPRFADHYRFNMLSFPALDKLTDDEIKQDARAMGFKMTATDTEEGQGVVTARFHVAPKDVDSWATDLASKGQTAIAKGKREARASYVNWTRHLLKAGHKDVAVTEDLMDVDDGSSPSEPEFPRQCSDHPTECVESHVRPEVPARELRVSNTSEKAWADYRREMASFTNPFEERGGLDDELAALVQSVRFAGSPAKLLPEDGQPGPEIDMGMSQSSSPLPLPYPFSEAAFLEEFVRPLFEREREQNRGSKTTAPQLTLVDRLLRSEDTAVEILSLVDATEKEWRKLVACSRKEWRDSLCYYGGAQEWSPVRALTVYKSAYTKLREKVEREISTQGKYVLWRCRRAVALLRAERAVESQVETKPIMVSMLPEPEPVFDAKMAARSLLVMLGCTVA</sequence>
<feature type="region of interest" description="Disordered" evidence="1">
    <location>
        <begin position="129"/>
        <end position="149"/>
    </location>
</feature>
<proteinExistence type="predicted"/>
<evidence type="ECO:0000313" key="2">
    <source>
        <dbReference type="EMBL" id="EXJ55216.1"/>
    </source>
</evidence>
<comment type="caution">
    <text evidence="2">The sequence shown here is derived from an EMBL/GenBank/DDBJ whole genome shotgun (WGS) entry which is preliminary data.</text>
</comment>
<evidence type="ECO:0000256" key="1">
    <source>
        <dbReference type="SAM" id="MobiDB-lite"/>
    </source>
</evidence>